<dbReference type="GO" id="GO:0009055">
    <property type="term" value="F:electron transfer activity"/>
    <property type="evidence" value="ECO:0007669"/>
    <property type="project" value="InterPro"/>
</dbReference>
<dbReference type="InterPro" id="IPR027417">
    <property type="entry name" value="P-loop_NTPase"/>
</dbReference>
<protein>
    <recommendedName>
        <fullName evidence="15">Phytocyanin domain-containing protein</fullName>
    </recommendedName>
</protein>
<dbReference type="PROSITE" id="PS51485">
    <property type="entry name" value="PHYTOCYANIN"/>
    <property type="match status" value="1"/>
</dbReference>
<dbReference type="EMBL" id="JBCGBO010000004">
    <property type="protein sequence ID" value="KAK9210594.1"/>
    <property type="molecule type" value="Genomic_DNA"/>
</dbReference>
<dbReference type="InterPro" id="IPR000897">
    <property type="entry name" value="SRP54_GTPase_dom"/>
</dbReference>
<keyword evidence="8" id="KW-0472">Membrane</keyword>
<evidence type="ECO:0000256" key="10">
    <source>
        <dbReference type="ARBA" id="ARBA00023180"/>
    </source>
</evidence>
<dbReference type="AlphaFoldDB" id="A0AAP0QSN7"/>
<dbReference type="SUPFAM" id="SSF52540">
    <property type="entry name" value="P-loop containing nucleoside triphosphate hydrolases"/>
    <property type="match status" value="1"/>
</dbReference>
<evidence type="ECO:0000256" key="11">
    <source>
        <dbReference type="ARBA" id="ARBA00023288"/>
    </source>
</evidence>
<dbReference type="Gene3D" id="2.60.40.420">
    <property type="entry name" value="Cupredoxins - blue copper proteins"/>
    <property type="match status" value="1"/>
</dbReference>
<dbReference type="FunFam" id="2.60.40.420:FF:000010">
    <property type="entry name" value="Early nodulin-like protein 1"/>
    <property type="match status" value="1"/>
</dbReference>
<evidence type="ECO:0000313" key="16">
    <source>
        <dbReference type="EMBL" id="KAK9210594.1"/>
    </source>
</evidence>
<dbReference type="CDD" id="cd11019">
    <property type="entry name" value="OsENODL1_like"/>
    <property type="match status" value="1"/>
</dbReference>
<feature type="signal peptide" evidence="14">
    <location>
        <begin position="1"/>
        <end position="22"/>
    </location>
</feature>
<evidence type="ECO:0000256" key="2">
    <source>
        <dbReference type="ARBA" id="ARBA00008531"/>
    </source>
</evidence>
<evidence type="ECO:0000256" key="7">
    <source>
        <dbReference type="ARBA" id="ARBA00023134"/>
    </source>
</evidence>
<dbReference type="GO" id="GO:0005047">
    <property type="term" value="F:signal recognition particle binding"/>
    <property type="evidence" value="ECO:0007669"/>
    <property type="project" value="TreeGrafter"/>
</dbReference>
<keyword evidence="11" id="KW-0449">Lipoprotein</keyword>
<dbReference type="EMBL" id="JBCGBO010000004">
    <property type="protein sequence ID" value="KAK9210595.1"/>
    <property type="molecule type" value="Genomic_DNA"/>
</dbReference>
<keyword evidence="6" id="KW-0547">Nucleotide-binding</keyword>
<keyword evidence="9" id="KW-1015">Disulfide bond</keyword>
<evidence type="ECO:0000313" key="18">
    <source>
        <dbReference type="EMBL" id="KAK9210596.1"/>
    </source>
</evidence>
<dbReference type="FunFam" id="3.40.50.300:FF:003551">
    <property type="entry name" value="Signal recognition particle receptor alpha subunit family protein"/>
    <property type="match status" value="1"/>
</dbReference>
<evidence type="ECO:0000256" key="12">
    <source>
        <dbReference type="ARBA" id="ARBA00029433"/>
    </source>
</evidence>
<comment type="caution">
    <text evidence="18">The sequence shown here is derived from an EMBL/GenBank/DDBJ whole genome shotgun (WGS) entry which is preliminary data.</text>
</comment>
<evidence type="ECO:0000256" key="6">
    <source>
        <dbReference type="ARBA" id="ARBA00022741"/>
    </source>
</evidence>
<evidence type="ECO:0000256" key="5">
    <source>
        <dbReference type="ARBA" id="ARBA00022729"/>
    </source>
</evidence>
<proteinExistence type="inferred from homology"/>
<dbReference type="PANTHER" id="PTHR43134:SF1">
    <property type="entry name" value="SIGNAL RECOGNITION PARTICLE RECEPTOR SUBUNIT ALPHA"/>
    <property type="match status" value="1"/>
</dbReference>
<dbReference type="InterPro" id="IPR041846">
    <property type="entry name" value="ENL_dom"/>
</dbReference>
<evidence type="ECO:0000313" key="19">
    <source>
        <dbReference type="Proteomes" id="UP001428341"/>
    </source>
</evidence>
<evidence type="ECO:0000256" key="1">
    <source>
        <dbReference type="ARBA" id="ARBA00004609"/>
    </source>
</evidence>
<accession>A0AAP0QSN7</accession>
<evidence type="ECO:0000256" key="3">
    <source>
        <dbReference type="ARBA" id="ARBA00022475"/>
    </source>
</evidence>
<evidence type="ECO:0000256" key="14">
    <source>
        <dbReference type="SAM" id="SignalP"/>
    </source>
</evidence>
<comment type="similarity">
    <text evidence="13">Belongs to the early nodulin-like (ENODL) family.</text>
</comment>
<keyword evidence="7" id="KW-0342">GTP-binding</keyword>
<keyword evidence="3" id="KW-1003">Cell membrane</keyword>
<dbReference type="GO" id="GO:0098552">
    <property type="term" value="C:side of membrane"/>
    <property type="evidence" value="ECO:0007669"/>
    <property type="project" value="UniProtKB-KW"/>
</dbReference>
<dbReference type="PANTHER" id="PTHR43134">
    <property type="entry name" value="SIGNAL RECOGNITION PARTICLE RECEPTOR SUBUNIT ALPHA"/>
    <property type="match status" value="1"/>
</dbReference>
<dbReference type="SMART" id="SM00962">
    <property type="entry name" value="SRP54"/>
    <property type="match status" value="1"/>
</dbReference>
<comment type="subcellular location">
    <subcellularLocation>
        <location evidence="1">Cell membrane</location>
        <topology evidence="1">Lipid-anchor</topology>
        <topology evidence="1">GPI-anchor</topology>
    </subcellularLocation>
    <subcellularLocation>
        <location evidence="12">Endomembrane system</location>
        <topology evidence="12">Peripheral membrane protein</topology>
        <orientation evidence="12">Cytoplasmic side</orientation>
    </subcellularLocation>
</comment>
<evidence type="ECO:0000256" key="13">
    <source>
        <dbReference type="ARBA" id="ARBA00035011"/>
    </source>
</evidence>
<keyword evidence="10" id="KW-0325">Glycoprotein</keyword>
<dbReference type="SUPFAM" id="SSF49503">
    <property type="entry name" value="Cupredoxins"/>
    <property type="match status" value="1"/>
</dbReference>
<evidence type="ECO:0000256" key="4">
    <source>
        <dbReference type="ARBA" id="ARBA00022622"/>
    </source>
</evidence>
<feature type="chain" id="PRO_5044711515" description="Phytocyanin domain-containing protein" evidence="14">
    <location>
        <begin position="23"/>
        <end position="313"/>
    </location>
</feature>
<evidence type="ECO:0000259" key="15">
    <source>
        <dbReference type="PROSITE" id="PS51485"/>
    </source>
</evidence>
<keyword evidence="5 14" id="KW-0732">Signal</keyword>
<keyword evidence="19" id="KW-1185">Reference proteome</keyword>
<evidence type="ECO:0000256" key="8">
    <source>
        <dbReference type="ARBA" id="ARBA00023136"/>
    </source>
</evidence>
<dbReference type="Pfam" id="PF00448">
    <property type="entry name" value="SRP54"/>
    <property type="match status" value="1"/>
</dbReference>
<dbReference type="Proteomes" id="UP001428341">
    <property type="component" value="Unassembled WGS sequence"/>
</dbReference>
<dbReference type="InterPro" id="IPR008972">
    <property type="entry name" value="Cupredoxin"/>
</dbReference>
<feature type="domain" description="Phytocyanin" evidence="15">
    <location>
        <begin position="23"/>
        <end position="126"/>
    </location>
</feature>
<dbReference type="PROSITE" id="PS00300">
    <property type="entry name" value="SRP54"/>
    <property type="match status" value="1"/>
</dbReference>
<dbReference type="GO" id="GO:0003924">
    <property type="term" value="F:GTPase activity"/>
    <property type="evidence" value="ECO:0007669"/>
    <property type="project" value="TreeGrafter"/>
</dbReference>
<sequence>MASSRFFITILALTCFLFTSEAKEIIVGGKENSWSIPPSPNFLNLWAEKTRFRIGDSLIFKFDGKTDSVLQVTRDDYNSCNKSKPIKEYKDGNTKIELSRSGAHYFISGTDGNCEKGEKLFVVVMSNKFKSSNAPASAPAPAPNQNSAAGDEFKLGFMGVAYWLLQHKGYEKDPAIVAKEAIQEATRNGSDVVLVDTAGRMQDNEPLMRALSKLIYLNNPDLVLFVGEALVGNDAVDQLSKFNQKLADLSSSPNPQLIDGILLTKFDTIDDKVGAALSMVYVSGAPVMFVGCGQSYTDLKKLNVKSIVKTLLK</sequence>
<organism evidence="18 19">
    <name type="scientific">Citrus x changshan-huyou</name>
    <dbReference type="NCBI Taxonomy" id="2935761"/>
    <lineage>
        <taxon>Eukaryota</taxon>
        <taxon>Viridiplantae</taxon>
        <taxon>Streptophyta</taxon>
        <taxon>Embryophyta</taxon>
        <taxon>Tracheophyta</taxon>
        <taxon>Spermatophyta</taxon>
        <taxon>Magnoliopsida</taxon>
        <taxon>eudicotyledons</taxon>
        <taxon>Gunneridae</taxon>
        <taxon>Pentapetalae</taxon>
        <taxon>rosids</taxon>
        <taxon>malvids</taxon>
        <taxon>Sapindales</taxon>
        <taxon>Rutaceae</taxon>
        <taxon>Aurantioideae</taxon>
        <taxon>Citrus</taxon>
    </lineage>
</organism>
<dbReference type="Gene3D" id="3.40.50.300">
    <property type="entry name" value="P-loop containing nucleotide triphosphate hydrolases"/>
    <property type="match status" value="1"/>
</dbReference>
<dbReference type="Pfam" id="PF02298">
    <property type="entry name" value="Cu_bind_like"/>
    <property type="match status" value="1"/>
</dbReference>
<gene>
    <name evidence="16" type="ORF">WN944_002965</name>
    <name evidence="17" type="ORF">WN944_002966</name>
    <name evidence="18" type="ORF">WN944_002967</name>
</gene>
<dbReference type="EMBL" id="JBCGBO010000004">
    <property type="protein sequence ID" value="KAK9210596.1"/>
    <property type="molecule type" value="Genomic_DNA"/>
</dbReference>
<dbReference type="GO" id="GO:0005525">
    <property type="term" value="F:GTP binding"/>
    <property type="evidence" value="ECO:0007669"/>
    <property type="project" value="UniProtKB-KW"/>
</dbReference>
<dbReference type="GO" id="GO:0005886">
    <property type="term" value="C:plasma membrane"/>
    <property type="evidence" value="ECO:0007669"/>
    <property type="project" value="UniProtKB-SubCell"/>
</dbReference>
<dbReference type="GO" id="GO:0005789">
    <property type="term" value="C:endoplasmic reticulum membrane"/>
    <property type="evidence" value="ECO:0007669"/>
    <property type="project" value="TreeGrafter"/>
</dbReference>
<comment type="similarity">
    <text evidence="2">Belongs to the GTP-binding SRP family.</text>
</comment>
<name>A0AAP0QSN7_9ROSI</name>
<dbReference type="InterPro" id="IPR003245">
    <property type="entry name" value="Phytocyanin_dom"/>
</dbReference>
<keyword evidence="4" id="KW-0336">GPI-anchor</keyword>
<dbReference type="GO" id="GO:0006614">
    <property type="term" value="P:SRP-dependent cotranslational protein targeting to membrane"/>
    <property type="evidence" value="ECO:0007669"/>
    <property type="project" value="InterPro"/>
</dbReference>
<evidence type="ECO:0000313" key="17">
    <source>
        <dbReference type="EMBL" id="KAK9210595.1"/>
    </source>
</evidence>
<reference evidence="18 19" key="1">
    <citation type="submission" date="2024-05" db="EMBL/GenBank/DDBJ databases">
        <title>Haplotype-resolved chromosome-level genome assembly of Huyou (Citrus changshanensis).</title>
        <authorList>
            <person name="Miao C."/>
            <person name="Chen W."/>
            <person name="Wu Y."/>
            <person name="Wang L."/>
            <person name="Zhao S."/>
            <person name="Grierson D."/>
            <person name="Xu C."/>
            <person name="Chen K."/>
        </authorList>
    </citation>
    <scope>NUCLEOTIDE SEQUENCE [LARGE SCALE GENOMIC DNA]</scope>
    <source>
        <strain evidence="18">01-14</strain>
        <tissue evidence="18">Leaf</tissue>
    </source>
</reference>
<evidence type="ECO:0000256" key="9">
    <source>
        <dbReference type="ARBA" id="ARBA00023157"/>
    </source>
</evidence>